<dbReference type="AlphaFoldDB" id="A0A940S331"/>
<accession>A0A940S331</accession>
<protein>
    <submittedName>
        <fullName evidence="1">Uncharacterized protein</fullName>
    </submittedName>
</protein>
<dbReference type="InterPro" id="IPR056209">
    <property type="entry name" value="SU10_adaptor"/>
</dbReference>
<evidence type="ECO:0000313" key="2">
    <source>
        <dbReference type="Proteomes" id="UP000675940"/>
    </source>
</evidence>
<name>A0A940S331_9RHOB</name>
<dbReference type="RefSeq" id="WP_209363228.1">
    <property type="nucleotide sequence ID" value="NZ_JAGISH010000015.1"/>
</dbReference>
<dbReference type="EMBL" id="JAGISH010000015">
    <property type="protein sequence ID" value="MBP0484671.1"/>
    <property type="molecule type" value="Genomic_DNA"/>
</dbReference>
<dbReference type="Proteomes" id="UP000675940">
    <property type="component" value="Unassembled WGS sequence"/>
</dbReference>
<sequence length="226" mass="24589">MPLIAKTVLQAATTILQDGGAVRWPLTELLGWLNEGLETIAMISPAVFSENTVLVLVQGTKQALPDTASLLLRAIRNVDGPVITPVLREILDTQIPNWHSTTRVPFSPVARHIVQDKADRRTFYVFPGNDGTGQIEVTVAANPPVIAAPADPFDIDAYTAEIGIDPLYRSVLVNYILHRAFSKDMDVAGNPERAAYHLNLFEKAIGLRQQIEMVANVNTTGSAPNS</sequence>
<comment type="caution">
    <text evidence="1">The sequence shown here is derived from an EMBL/GenBank/DDBJ whole genome shotgun (WGS) entry which is preliminary data.</text>
</comment>
<proteinExistence type="predicted"/>
<reference evidence="1" key="1">
    <citation type="submission" date="2021-03" db="EMBL/GenBank/DDBJ databases">
        <title>Sagittula salina sp. nov. strain M10.9X isolated from the marine waste.</title>
        <authorList>
            <person name="Satari L."/>
            <person name="Molina-Menor E."/>
            <person name="Vidal-Verdu A."/>
            <person name="Pascual J."/>
            <person name="Pereto J."/>
            <person name="Porcar M."/>
        </authorList>
    </citation>
    <scope>NUCLEOTIDE SEQUENCE</scope>
    <source>
        <strain evidence="1">M10.9X</strain>
    </source>
</reference>
<keyword evidence="2" id="KW-1185">Reference proteome</keyword>
<gene>
    <name evidence="1" type="ORF">J5474_19540</name>
</gene>
<evidence type="ECO:0000313" key="1">
    <source>
        <dbReference type="EMBL" id="MBP0484671.1"/>
    </source>
</evidence>
<dbReference type="Pfam" id="PF24175">
    <property type="entry name" value="SU10_adaptor"/>
    <property type="match status" value="1"/>
</dbReference>
<organism evidence="1 2">
    <name type="scientific">Sagittula salina</name>
    <dbReference type="NCBI Taxonomy" id="2820268"/>
    <lineage>
        <taxon>Bacteria</taxon>
        <taxon>Pseudomonadati</taxon>
        <taxon>Pseudomonadota</taxon>
        <taxon>Alphaproteobacteria</taxon>
        <taxon>Rhodobacterales</taxon>
        <taxon>Roseobacteraceae</taxon>
        <taxon>Sagittula</taxon>
    </lineage>
</organism>